<comment type="similarity">
    <text evidence="1">Belongs to the transferase hexapeptide repeat family.</text>
</comment>
<dbReference type="SUPFAM" id="SSF51161">
    <property type="entry name" value="Trimeric LpxA-like enzymes"/>
    <property type="match status" value="1"/>
</dbReference>
<sequence>MEDIQFNNKKEQFYLIGAGGLSRELECWMDRSRFSQSYELIGYVDDNPDVLKGIVNEYKIVDGFFKGEIWKGKNIVMGIANTDIKQKAFELFASNNCNVLSFIHDTVLVGKNTQMGAGAVLYPRSIISCNVSVGEGVMINAGTQVGHDVTIGNYASIMANVDIGGGAQIGNNVFIGSKAVILPGVKIPDGCRIGAGSVVIKSIRQVGTYFGNPAKKIF</sequence>
<dbReference type="RefSeq" id="WP_109568456.1">
    <property type="nucleotide sequence ID" value="NZ_CP029463.1"/>
</dbReference>
<dbReference type="InterPro" id="IPR011004">
    <property type="entry name" value="Trimer_LpxA-like_sf"/>
</dbReference>
<gene>
    <name evidence="4" type="ORF">DI487_03655</name>
</gene>
<dbReference type="Pfam" id="PF17836">
    <property type="entry name" value="PglD_N"/>
    <property type="match status" value="1"/>
</dbReference>
<dbReference type="OrthoDB" id="708224at2"/>
<dbReference type="PANTHER" id="PTHR43300:SF7">
    <property type="entry name" value="UDP-N-ACETYLBACILLOSAMINE N-ACETYLTRANSFERASE"/>
    <property type="match status" value="1"/>
</dbReference>
<name>A0A2U8QSC4_9FLAO</name>
<dbReference type="Gene3D" id="2.160.10.10">
    <property type="entry name" value="Hexapeptide repeat proteins"/>
    <property type="match status" value="1"/>
</dbReference>
<evidence type="ECO:0000256" key="2">
    <source>
        <dbReference type="PIRSR" id="PIRSR620019-1"/>
    </source>
</evidence>
<dbReference type="InterPro" id="IPR041561">
    <property type="entry name" value="PglD_N"/>
</dbReference>
<dbReference type="InterPro" id="IPR020019">
    <property type="entry name" value="AcTrfase_PglD-like"/>
</dbReference>
<feature type="site" description="Increases basicity of active site His" evidence="2">
    <location>
        <position position="148"/>
    </location>
</feature>
<keyword evidence="5" id="KW-1185">Reference proteome</keyword>
<evidence type="ECO:0000313" key="4">
    <source>
        <dbReference type="EMBL" id="AWM13048.1"/>
    </source>
</evidence>
<dbReference type="EMBL" id="CP029463">
    <property type="protein sequence ID" value="AWM13048.1"/>
    <property type="molecule type" value="Genomic_DNA"/>
</dbReference>
<dbReference type="Pfam" id="PF00132">
    <property type="entry name" value="Hexapep"/>
    <property type="match status" value="2"/>
</dbReference>
<organism evidence="4 5">
    <name type="scientific">Flavobacterium sediminis</name>
    <dbReference type="NCBI Taxonomy" id="2201181"/>
    <lineage>
        <taxon>Bacteria</taxon>
        <taxon>Pseudomonadati</taxon>
        <taxon>Bacteroidota</taxon>
        <taxon>Flavobacteriia</taxon>
        <taxon>Flavobacteriales</taxon>
        <taxon>Flavobacteriaceae</taxon>
        <taxon>Flavobacterium</taxon>
    </lineage>
</organism>
<evidence type="ECO:0000256" key="1">
    <source>
        <dbReference type="ARBA" id="ARBA00007274"/>
    </source>
</evidence>
<dbReference type="PANTHER" id="PTHR43300">
    <property type="entry name" value="ACETYLTRANSFERASE"/>
    <property type="match status" value="1"/>
</dbReference>
<evidence type="ECO:0000259" key="3">
    <source>
        <dbReference type="Pfam" id="PF17836"/>
    </source>
</evidence>
<protein>
    <recommendedName>
        <fullName evidence="3">PglD N-terminal domain-containing protein</fullName>
    </recommendedName>
</protein>
<feature type="active site" description="Proton acceptor" evidence="2">
    <location>
        <position position="147"/>
    </location>
</feature>
<reference evidence="4 5" key="1">
    <citation type="submission" date="2018-05" db="EMBL/GenBank/DDBJ databases">
        <title>Flavobacterium sp. MEBiC07310.</title>
        <authorList>
            <person name="Baek K."/>
        </authorList>
    </citation>
    <scope>NUCLEOTIDE SEQUENCE [LARGE SCALE GENOMIC DNA]</scope>
    <source>
        <strain evidence="4 5">MEBiC07310</strain>
    </source>
</reference>
<dbReference type="AlphaFoldDB" id="A0A2U8QSC4"/>
<feature type="domain" description="PglD N-terminal" evidence="3">
    <location>
        <begin position="14"/>
        <end position="90"/>
    </location>
</feature>
<dbReference type="Gene3D" id="3.40.50.20">
    <property type="match status" value="1"/>
</dbReference>
<accession>A0A2U8QSC4</accession>
<dbReference type="Proteomes" id="UP000245429">
    <property type="component" value="Chromosome"/>
</dbReference>
<proteinExistence type="inferred from homology"/>
<dbReference type="KEGG" id="fse:DI487_03655"/>
<evidence type="ECO:0000313" key="5">
    <source>
        <dbReference type="Proteomes" id="UP000245429"/>
    </source>
</evidence>
<dbReference type="NCBIfam" id="TIGR03570">
    <property type="entry name" value="NeuD_NnaD"/>
    <property type="match status" value="1"/>
</dbReference>
<dbReference type="InterPro" id="IPR050179">
    <property type="entry name" value="Trans_hexapeptide_repeat"/>
</dbReference>
<dbReference type="CDD" id="cd03360">
    <property type="entry name" value="LbH_AT_putative"/>
    <property type="match status" value="1"/>
</dbReference>
<dbReference type="InterPro" id="IPR001451">
    <property type="entry name" value="Hexapep"/>
</dbReference>